<dbReference type="GO" id="GO:0005737">
    <property type="term" value="C:cytoplasm"/>
    <property type="evidence" value="ECO:0007669"/>
    <property type="project" value="TreeGrafter"/>
</dbReference>
<keyword evidence="2 3" id="KW-0040">ANK repeat</keyword>
<dbReference type="PROSITE" id="PS50297">
    <property type="entry name" value="ANK_REP_REGION"/>
    <property type="match status" value="2"/>
</dbReference>
<name>A0A194XTZ5_MOLSC</name>
<evidence type="ECO:0000313" key="6">
    <source>
        <dbReference type="Proteomes" id="UP000070700"/>
    </source>
</evidence>
<protein>
    <submittedName>
        <fullName evidence="5">Ankyrin</fullName>
    </submittedName>
</protein>
<evidence type="ECO:0000256" key="4">
    <source>
        <dbReference type="SAM" id="MobiDB-lite"/>
    </source>
</evidence>
<dbReference type="Pfam" id="PF12796">
    <property type="entry name" value="Ank_2"/>
    <property type="match status" value="2"/>
</dbReference>
<sequence length="886" mass="98454">MLEPISMAMTAGAVIHTVYQLTKSIYTFTSGTATVDQSVQSMIKELDSLRESTYTIETCLRNPLLHKQLETAEKSHRDDLFLSIDGSLKNTQNTLDNFQQTLDSIREPTSLGPLRQPLILLGLNFNAKEIMIYRAQITAHVHALSMGMHSITVYASIQSPHVVINEVVPKLNVLIELVADLSSEQLDRANLSIPEAERARIEETTTKLKVASQQVISHARSVTSRGSTTGSTVSGSRLLSVRGGISDWNSIAAREVRESTLPEGFDGDPDSEEETGVELFESILKEGHRRHQGGHIEDATSCYRKALEEADKTRLRIQPNKHYNDACLKLAEIHQQRKEFDEAKVVLTELLAKYDSVPPGLADQIVDAWYSLAQVLTELKELDQAEEYCTKVMHAQRRRDKASDAYRNSVLLLASINDEKGDTLKAIGYRGLVSQPTSPLSPSSAENDHILSHDHRISQTATVVSNTSASVPQDYVGPEYQRSSQPASPLGASAPQDYLDAQSHRATMSVSIASTSTAVEGKICDIDANPLQRLERPTGQDLKNTFGHRDNPLTTRYGEGGKRHGAFEWTVPFSIDGATLPQILEANADHLIYKSLEALNADLFTRPLTSIKSRRFDPHIALRHRIHEGHLEVAWLLLYKLDRVKTEWEKRTRHFWSSRRPDFPQRIDANYKSEHGLTFLEDACISKISGRAKHDMIDLLLHYGVNVNPRVGYFVPLARATLDGDHDLVEILLAHKADPDVRLRNPDGTTERSFQRRIFTNDTVLITATEAKLSKVVDALLFHKAKVDIPSSKGTALCVAAEKGCLDIVKTLLDYGANVNAIRPVQNMTPLCLASKIGHTAVVRALLNAGADVKHEVKPNFTAIVYAIEQRHHAIADMLRDKGAKE</sequence>
<feature type="region of interest" description="Disordered" evidence="4">
    <location>
        <begin position="464"/>
        <end position="495"/>
    </location>
</feature>
<dbReference type="KEGG" id="psco:LY89DRAFT_714024"/>
<dbReference type="PANTHER" id="PTHR24198">
    <property type="entry name" value="ANKYRIN REPEAT AND PROTEIN KINASE DOMAIN-CONTAINING PROTEIN"/>
    <property type="match status" value="1"/>
</dbReference>
<feature type="repeat" description="ANK" evidence="3">
    <location>
        <begin position="792"/>
        <end position="824"/>
    </location>
</feature>
<dbReference type="SUPFAM" id="SSF48452">
    <property type="entry name" value="TPR-like"/>
    <property type="match status" value="1"/>
</dbReference>
<evidence type="ECO:0000256" key="3">
    <source>
        <dbReference type="PROSITE-ProRule" id="PRU00023"/>
    </source>
</evidence>
<evidence type="ECO:0000256" key="2">
    <source>
        <dbReference type="ARBA" id="ARBA00023043"/>
    </source>
</evidence>
<gene>
    <name evidence="5" type="ORF">LY89DRAFT_714024</name>
</gene>
<dbReference type="InParanoid" id="A0A194XTZ5"/>
<dbReference type="InterPro" id="IPR002110">
    <property type="entry name" value="Ankyrin_rpt"/>
</dbReference>
<evidence type="ECO:0000313" key="5">
    <source>
        <dbReference type="EMBL" id="KUJ23611.1"/>
    </source>
</evidence>
<dbReference type="AlphaFoldDB" id="A0A194XTZ5"/>
<dbReference type="EMBL" id="KQ947405">
    <property type="protein sequence ID" value="KUJ23611.1"/>
    <property type="molecule type" value="Genomic_DNA"/>
</dbReference>
<dbReference type="InterPro" id="IPR011990">
    <property type="entry name" value="TPR-like_helical_dom_sf"/>
</dbReference>
<dbReference type="Proteomes" id="UP000070700">
    <property type="component" value="Unassembled WGS sequence"/>
</dbReference>
<dbReference type="Pfam" id="PF13181">
    <property type="entry name" value="TPR_8"/>
    <property type="match status" value="1"/>
</dbReference>
<dbReference type="RefSeq" id="XP_018077966.1">
    <property type="nucleotide sequence ID" value="XM_018218099.1"/>
</dbReference>
<feature type="repeat" description="ANK" evidence="3">
    <location>
        <begin position="826"/>
        <end position="858"/>
    </location>
</feature>
<reference evidence="5 6" key="1">
    <citation type="submission" date="2015-10" db="EMBL/GenBank/DDBJ databases">
        <title>Full genome of DAOMC 229536 Phialocephala scopiformis, a fungal endophyte of spruce producing the potent anti-insectan compound rugulosin.</title>
        <authorList>
            <consortium name="DOE Joint Genome Institute"/>
            <person name="Walker A.K."/>
            <person name="Frasz S.L."/>
            <person name="Seifert K.A."/>
            <person name="Miller J.D."/>
            <person name="Mondo S.J."/>
            <person name="Labutti K."/>
            <person name="Lipzen A."/>
            <person name="Dockter R."/>
            <person name="Kennedy M."/>
            <person name="Grigoriev I.V."/>
            <person name="Spatafora J.W."/>
        </authorList>
    </citation>
    <scope>NUCLEOTIDE SEQUENCE [LARGE SCALE GENOMIC DNA]</scope>
    <source>
        <strain evidence="5 6">CBS 120377</strain>
    </source>
</reference>
<evidence type="ECO:0000256" key="1">
    <source>
        <dbReference type="ARBA" id="ARBA00022737"/>
    </source>
</evidence>
<dbReference type="PROSITE" id="PS50088">
    <property type="entry name" value="ANK_REPEAT"/>
    <property type="match status" value="2"/>
</dbReference>
<dbReference type="SUPFAM" id="SSF48403">
    <property type="entry name" value="Ankyrin repeat"/>
    <property type="match status" value="1"/>
</dbReference>
<keyword evidence="6" id="KW-1185">Reference proteome</keyword>
<feature type="region of interest" description="Disordered" evidence="4">
    <location>
        <begin position="538"/>
        <end position="559"/>
    </location>
</feature>
<dbReference type="GeneID" id="28827825"/>
<dbReference type="SMART" id="SM00028">
    <property type="entry name" value="TPR"/>
    <property type="match status" value="3"/>
</dbReference>
<keyword evidence="1" id="KW-0677">Repeat</keyword>
<dbReference type="InterPro" id="IPR036770">
    <property type="entry name" value="Ankyrin_rpt-contain_sf"/>
</dbReference>
<proteinExistence type="predicted"/>
<organism evidence="5 6">
    <name type="scientific">Mollisia scopiformis</name>
    <name type="common">Conifer needle endophyte fungus</name>
    <name type="synonym">Phialocephala scopiformis</name>
    <dbReference type="NCBI Taxonomy" id="149040"/>
    <lineage>
        <taxon>Eukaryota</taxon>
        <taxon>Fungi</taxon>
        <taxon>Dikarya</taxon>
        <taxon>Ascomycota</taxon>
        <taxon>Pezizomycotina</taxon>
        <taxon>Leotiomycetes</taxon>
        <taxon>Helotiales</taxon>
        <taxon>Mollisiaceae</taxon>
        <taxon>Mollisia</taxon>
    </lineage>
</organism>
<dbReference type="SMART" id="SM00248">
    <property type="entry name" value="ANK"/>
    <property type="match status" value="5"/>
</dbReference>
<accession>A0A194XTZ5</accession>
<dbReference type="PANTHER" id="PTHR24198:SF165">
    <property type="entry name" value="ANKYRIN REPEAT-CONTAINING PROTEIN-RELATED"/>
    <property type="match status" value="1"/>
</dbReference>
<dbReference type="InterPro" id="IPR019734">
    <property type="entry name" value="TPR_rpt"/>
</dbReference>
<dbReference type="OrthoDB" id="2963168at2759"/>
<dbReference type="Gene3D" id="1.25.40.10">
    <property type="entry name" value="Tetratricopeptide repeat domain"/>
    <property type="match status" value="1"/>
</dbReference>
<dbReference type="Gene3D" id="1.25.40.20">
    <property type="entry name" value="Ankyrin repeat-containing domain"/>
    <property type="match status" value="2"/>
</dbReference>